<accession>A0A327KMK8</accession>
<proteinExistence type="predicted"/>
<evidence type="ECO:0000313" key="1">
    <source>
        <dbReference type="EMBL" id="RAI40120.1"/>
    </source>
</evidence>
<gene>
    <name evidence="1" type="ORF">CH338_07270</name>
</gene>
<protein>
    <submittedName>
        <fullName evidence="1">Uncharacterized protein</fullName>
    </submittedName>
</protein>
<keyword evidence="2" id="KW-1185">Reference proteome</keyword>
<dbReference type="Proteomes" id="UP000248863">
    <property type="component" value="Unassembled WGS sequence"/>
</dbReference>
<organism evidence="1 2">
    <name type="scientific">Rhodoplanes elegans</name>
    <dbReference type="NCBI Taxonomy" id="29408"/>
    <lineage>
        <taxon>Bacteria</taxon>
        <taxon>Pseudomonadati</taxon>
        <taxon>Pseudomonadota</taxon>
        <taxon>Alphaproteobacteria</taxon>
        <taxon>Hyphomicrobiales</taxon>
        <taxon>Nitrobacteraceae</taxon>
        <taxon>Rhodoplanes</taxon>
    </lineage>
</organism>
<comment type="caution">
    <text evidence="1">The sequence shown here is derived from an EMBL/GenBank/DDBJ whole genome shotgun (WGS) entry which is preliminary data.</text>
</comment>
<evidence type="ECO:0000313" key="2">
    <source>
        <dbReference type="Proteomes" id="UP000248863"/>
    </source>
</evidence>
<sequence>MFPMIGRTFVAPLLATGLLAAGVIALPAATRAEPLVTQGIGASSCSKLAADLKPAEGLQNPVNLMLYAWVQGYLSAANVALLEHDGKHVDLAGLDEQKVVGMIATYCKANPDHKPSAAVDDFIRKAAKNRAKWDVGTIDWNG</sequence>
<name>A0A327KMK8_9BRAD</name>
<reference evidence="1 2" key="1">
    <citation type="submission" date="2017-07" db="EMBL/GenBank/DDBJ databases">
        <title>Draft Genome Sequences of Select Purple Nonsulfur Bacteria.</title>
        <authorList>
            <person name="Lasarre B."/>
            <person name="Mckinlay J.B."/>
        </authorList>
    </citation>
    <scope>NUCLEOTIDE SEQUENCE [LARGE SCALE GENOMIC DNA]</scope>
    <source>
        <strain evidence="1 2">DSM 11907</strain>
    </source>
</reference>
<dbReference type="AlphaFoldDB" id="A0A327KMK8"/>
<dbReference type="EMBL" id="NPEU01000050">
    <property type="protein sequence ID" value="RAI40120.1"/>
    <property type="molecule type" value="Genomic_DNA"/>
</dbReference>